<comment type="caution">
    <text evidence="2">The sequence shown here is derived from an EMBL/GenBank/DDBJ whole genome shotgun (WGS) entry which is preliminary data.</text>
</comment>
<gene>
    <name evidence="2" type="ORF">SKAU_G00001000</name>
</gene>
<keyword evidence="3" id="KW-1185">Reference proteome</keyword>
<dbReference type="Proteomes" id="UP001152622">
    <property type="component" value="Chromosome 1"/>
</dbReference>
<evidence type="ECO:0000313" key="2">
    <source>
        <dbReference type="EMBL" id="KAJ8379322.1"/>
    </source>
</evidence>
<dbReference type="AlphaFoldDB" id="A0A9Q1G9W3"/>
<feature type="compositionally biased region" description="Polar residues" evidence="1">
    <location>
        <begin position="121"/>
        <end position="145"/>
    </location>
</feature>
<reference evidence="2" key="1">
    <citation type="journal article" date="2023" name="Science">
        <title>Genome structures resolve the early diversification of teleost fishes.</title>
        <authorList>
            <person name="Parey E."/>
            <person name="Louis A."/>
            <person name="Montfort J."/>
            <person name="Bouchez O."/>
            <person name="Roques C."/>
            <person name="Iampietro C."/>
            <person name="Lluch J."/>
            <person name="Castinel A."/>
            <person name="Donnadieu C."/>
            <person name="Desvignes T."/>
            <person name="Floi Bucao C."/>
            <person name="Jouanno E."/>
            <person name="Wen M."/>
            <person name="Mejri S."/>
            <person name="Dirks R."/>
            <person name="Jansen H."/>
            <person name="Henkel C."/>
            <person name="Chen W.J."/>
            <person name="Zahm M."/>
            <person name="Cabau C."/>
            <person name="Klopp C."/>
            <person name="Thompson A.W."/>
            <person name="Robinson-Rechavi M."/>
            <person name="Braasch I."/>
            <person name="Lecointre G."/>
            <person name="Bobe J."/>
            <person name="Postlethwait J.H."/>
            <person name="Berthelot C."/>
            <person name="Roest Crollius H."/>
            <person name="Guiguen Y."/>
        </authorList>
    </citation>
    <scope>NUCLEOTIDE SEQUENCE</scope>
    <source>
        <strain evidence="2">WJC10195</strain>
    </source>
</reference>
<feature type="region of interest" description="Disordered" evidence="1">
    <location>
        <begin position="221"/>
        <end position="252"/>
    </location>
</feature>
<protein>
    <submittedName>
        <fullName evidence="2">Uncharacterized protein</fullName>
    </submittedName>
</protein>
<sequence length="274" mass="29187">MKKQVFFSRCPAADRLWAASVCAPHKMADRNQDALGEAGEDTDDLLYSDLEEGVRMSGSTQAHLPRDHCDLLLDAIDAQLSRLQAQSHAVQTRGDDGNGKRTDHSSAVFIQSHSVSKDTGLGSTLPTNDTSTTPLHMGQSETQDLSSEEEDDGKGQAQRGERWQGRLKRSPSGEQCRWRLELLLGEGGGRVWELAACRADSVCTEDFAARFREEMLEPLGGVGGQEAGPGNRSSGEAHALGPGGGAKAVGTQGIGPEMEHVIPALGKMVVGVKG</sequence>
<proteinExistence type="predicted"/>
<dbReference type="OrthoDB" id="8964763at2759"/>
<dbReference type="EMBL" id="JAINUF010000001">
    <property type="protein sequence ID" value="KAJ8379322.1"/>
    <property type="molecule type" value="Genomic_DNA"/>
</dbReference>
<organism evidence="2 3">
    <name type="scientific">Synaphobranchus kaupii</name>
    <name type="common">Kaup's arrowtooth eel</name>
    <dbReference type="NCBI Taxonomy" id="118154"/>
    <lineage>
        <taxon>Eukaryota</taxon>
        <taxon>Metazoa</taxon>
        <taxon>Chordata</taxon>
        <taxon>Craniata</taxon>
        <taxon>Vertebrata</taxon>
        <taxon>Euteleostomi</taxon>
        <taxon>Actinopterygii</taxon>
        <taxon>Neopterygii</taxon>
        <taxon>Teleostei</taxon>
        <taxon>Anguilliformes</taxon>
        <taxon>Synaphobranchidae</taxon>
        <taxon>Synaphobranchus</taxon>
    </lineage>
</organism>
<accession>A0A9Q1G9W3</accession>
<feature type="region of interest" description="Disordered" evidence="1">
    <location>
        <begin position="111"/>
        <end position="171"/>
    </location>
</feature>
<name>A0A9Q1G9W3_SYNKA</name>
<evidence type="ECO:0000256" key="1">
    <source>
        <dbReference type="SAM" id="MobiDB-lite"/>
    </source>
</evidence>
<evidence type="ECO:0000313" key="3">
    <source>
        <dbReference type="Proteomes" id="UP001152622"/>
    </source>
</evidence>